<feature type="compositionally biased region" description="Polar residues" evidence="1">
    <location>
        <begin position="54"/>
        <end position="64"/>
    </location>
</feature>
<dbReference type="EMBL" id="JAGMWT010000008">
    <property type="protein sequence ID" value="KAH7123913.1"/>
    <property type="molecule type" value="Genomic_DNA"/>
</dbReference>
<comment type="caution">
    <text evidence="2">The sequence shown here is derived from an EMBL/GenBank/DDBJ whole genome shotgun (WGS) entry which is preliminary data.</text>
</comment>
<proteinExistence type="predicted"/>
<dbReference type="OrthoDB" id="3927958at2759"/>
<accession>A0A9P9DR77</accession>
<dbReference type="Proteomes" id="UP000700596">
    <property type="component" value="Unassembled WGS sequence"/>
</dbReference>
<keyword evidence="3" id="KW-1185">Reference proteome</keyword>
<evidence type="ECO:0000313" key="2">
    <source>
        <dbReference type="EMBL" id="KAH7123913.1"/>
    </source>
</evidence>
<gene>
    <name evidence="2" type="ORF">B0J11DRAFT_325104</name>
</gene>
<name>A0A9P9DR77_9PLEO</name>
<organism evidence="2 3">
    <name type="scientific">Dendryphion nanum</name>
    <dbReference type="NCBI Taxonomy" id="256645"/>
    <lineage>
        <taxon>Eukaryota</taxon>
        <taxon>Fungi</taxon>
        <taxon>Dikarya</taxon>
        <taxon>Ascomycota</taxon>
        <taxon>Pezizomycotina</taxon>
        <taxon>Dothideomycetes</taxon>
        <taxon>Pleosporomycetidae</taxon>
        <taxon>Pleosporales</taxon>
        <taxon>Torulaceae</taxon>
        <taxon>Dendryphion</taxon>
    </lineage>
</organism>
<feature type="region of interest" description="Disordered" evidence="1">
    <location>
        <begin position="155"/>
        <end position="174"/>
    </location>
</feature>
<protein>
    <submittedName>
        <fullName evidence="2">Uncharacterized protein</fullName>
    </submittedName>
</protein>
<reference evidence="2" key="1">
    <citation type="journal article" date="2021" name="Nat. Commun.">
        <title>Genetic determinants of endophytism in the Arabidopsis root mycobiome.</title>
        <authorList>
            <person name="Mesny F."/>
            <person name="Miyauchi S."/>
            <person name="Thiergart T."/>
            <person name="Pickel B."/>
            <person name="Atanasova L."/>
            <person name="Karlsson M."/>
            <person name="Huettel B."/>
            <person name="Barry K.W."/>
            <person name="Haridas S."/>
            <person name="Chen C."/>
            <person name="Bauer D."/>
            <person name="Andreopoulos W."/>
            <person name="Pangilinan J."/>
            <person name="LaButti K."/>
            <person name="Riley R."/>
            <person name="Lipzen A."/>
            <person name="Clum A."/>
            <person name="Drula E."/>
            <person name="Henrissat B."/>
            <person name="Kohler A."/>
            <person name="Grigoriev I.V."/>
            <person name="Martin F.M."/>
            <person name="Hacquard S."/>
        </authorList>
    </citation>
    <scope>NUCLEOTIDE SEQUENCE</scope>
    <source>
        <strain evidence="2">MPI-CAGE-CH-0243</strain>
    </source>
</reference>
<feature type="region of interest" description="Disordered" evidence="1">
    <location>
        <begin position="48"/>
        <end position="81"/>
    </location>
</feature>
<sequence>MCYYRLYVYIGCGHGVASSSPIRYCRDACRKQRLKSFFPIFETVTKTNDEQRENQAPSDNSDLSVNLDPNAASPTSKKCSVIPSPTSTLPVLPPSRPLLGACARQTIHPYQTYNIHNACPVCLRNREVRLEAVQTQNEIKVEDYRWQVQYMGDSHGASPLLGSNTSTKDGRGSRDIGLGIRRVMGNVAEVMGSWVKH</sequence>
<evidence type="ECO:0000313" key="3">
    <source>
        <dbReference type="Proteomes" id="UP000700596"/>
    </source>
</evidence>
<evidence type="ECO:0000256" key="1">
    <source>
        <dbReference type="SAM" id="MobiDB-lite"/>
    </source>
</evidence>
<dbReference type="AlphaFoldDB" id="A0A9P9DR77"/>